<dbReference type="AlphaFoldDB" id="A0A0D2URE6"/>
<accession>A0A0D2URE6</accession>
<dbReference type="PANTHER" id="PTHR31276">
    <property type="match status" value="1"/>
</dbReference>
<protein>
    <recommendedName>
        <fullName evidence="5">Protein MIZU-KUSSEI 1</fullName>
    </recommendedName>
</protein>
<reference evidence="1 3" key="1">
    <citation type="journal article" date="2012" name="Nature">
        <title>Repeated polyploidization of Gossypium genomes and the evolution of spinnable cotton fibres.</title>
        <authorList>
            <person name="Paterson A.H."/>
            <person name="Wendel J.F."/>
            <person name="Gundlach H."/>
            <person name="Guo H."/>
            <person name="Jenkins J."/>
            <person name="Jin D."/>
            <person name="Llewellyn D."/>
            <person name="Showmaker K.C."/>
            <person name="Shu S."/>
            <person name="Udall J."/>
            <person name="Yoo M.J."/>
            <person name="Byers R."/>
            <person name="Chen W."/>
            <person name="Doron-Faigenboim A."/>
            <person name="Duke M.V."/>
            <person name="Gong L."/>
            <person name="Grimwood J."/>
            <person name="Grover C."/>
            <person name="Grupp K."/>
            <person name="Hu G."/>
            <person name="Lee T.H."/>
            <person name="Li J."/>
            <person name="Lin L."/>
            <person name="Liu T."/>
            <person name="Marler B.S."/>
            <person name="Page J.T."/>
            <person name="Roberts A.W."/>
            <person name="Romanel E."/>
            <person name="Sanders W.S."/>
            <person name="Szadkowski E."/>
            <person name="Tan X."/>
            <person name="Tang H."/>
            <person name="Xu C."/>
            <person name="Wang J."/>
            <person name="Wang Z."/>
            <person name="Zhang D."/>
            <person name="Zhang L."/>
            <person name="Ashrafi H."/>
            <person name="Bedon F."/>
            <person name="Bowers J.E."/>
            <person name="Brubaker C.L."/>
            <person name="Chee P.W."/>
            <person name="Das S."/>
            <person name="Gingle A.R."/>
            <person name="Haigler C.H."/>
            <person name="Harker D."/>
            <person name="Hoffmann L.V."/>
            <person name="Hovav R."/>
            <person name="Jones D.C."/>
            <person name="Lemke C."/>
            <person name="Mansoor S."/>
            <person name="ur Rahman M."/>
            <person name="Rainville L.N."/>
            <person name="Rambani A."/>
            <person name="Reddy U.K."/>
            <person name="Rong J.K."/>
            <person name="Saranga Y."/>
            <person name="Scheffler B.E."/>
            <person name="Scheffler J.A."/>
            <person name="Stelly D.M."/>
            <person name="Triplett B.A."/>
            <person name="Van Deynze A."/>
            <person name="Vaslin M.F."/>
            <person name="Waghmare V.N."/>
            <person name="Walford S.A."/>
            <person name="Wright R.J."/>
            <person name="Zaki E.A."/>
            <person name="Zhang T."/>
            <person name="Dennis E.S."/>
            <person name="Mayer K.F."/>
            <person name="Peterson D.G."/>
            <person name="Rokhsar D.S."/>
            <person name="Wang X."/>
            <person name="Schmutz J."/>
        </authorList>
    </citation>
    <scope>NUCLEOTIDE SEQUENCE [LARGE SCALE GENOMIC DNA]</scope>
</reference>
<reference evidence="2 4" key="2">
    <citation type="journal article" date="2019" name="Genome Biol. Evol.">
        <title>Insights into the evolution of the New World diploid cottons (Gossypium, subgenus Houzingenia) based on genome sequencing.</title>
        <authorList>
            <person name="Grover C.E."/>
            <person name="Arick M.A. 2nd"/>
            <person name="Thrash A."/>
            <person name="Conover J.L."/>
            <person name="Sanders W.S."/>
            <person name="Peterson D.G."/>
            <person name="Frelichowski J.E."/>
            <person name="Scheffler J.A."/>
            <person name="Scheffler B.E."/>
            <person name="Wendel J.F."/>
        </authorList>
    </citation>
    <scope>NUCLEOTIDE SEQUENCE [LARGE SCALE GENOMIC DNA]</scope>
    <source>
        <strain evidence="2">8</strain>
        <tissue evidence="2">Leaf</tissue>
    </source>
</reference>
<dbReference type="eggNOG" id="ENOG502QWEN">
    <property type="taxonomic scope" value="Eukaryota"/>
</dbReference>
<evidence type="ECO:0000313" key="3">
    <source>
        <dbReference type="Proteomes" id="UP000032304"/>
    </source>
</evidence>
<evidence type="ECO:0000313" key="1">
    <source>
        <dbReference type="EMBL" id="KJB71214.1"/>
    </source>
</evidence>
<dbReference type="NCBIfam" id="TIGR01570">
    <property type="entry name" value="A_thal_3588"/>
    <property type="match status" value="1"/>
</dbReference>
<dbReference type="Proteomes" id="UP000032304">
    <property type="component" value="Chromosome 11"/>
</dbReference>
<dbReference type="EMBL" id="CM001750">
    <property type="protein sequence ID" value="KJB71214.1"/>
    <property type="molecule type" value="Genomic_DNA"/>
</dbReference>
<dbReference type="KEGG" id="gra:105775950"/>
<sequence length="231" mass="25958">MSCPTVTSTTTHLANAGVTSVDCQKQVRSWRLLRSLIALLIPTCNRTLIQDPENKHQTHHPRHLYSSNYSVITGTIFSYRRGKVRFCIQANSKSTNPILLLEFAVPTPVLAREMRGGILRITLDCTDSESGFPMPLWTMYCNGRKVGYAVKRQPSKADTDALRKMSSVVVGTGTISGKEVDNEDDELMYLRANFHRIRGSTDSESFHLIDPEGNVGQELSIFFFRSRSSRN</sequence>
<evidence type="ECO:0008006" key="5">
    <source>
        <dbReference type="Google" id="ProtNLM"/>
    </source>
</evidence>
<name>A0A0D2URE6_GOSRA</name>
<proteinExistence type="predicted"/>
<evidence type="ECO:0000313" key="2">
    <source>
        <dbReference type="EMBL" id="MBA0599556.1"/>
    </source>
</evidence>
<dbReference type="EMBL" id="JABEZZ010000011">
    <property type="protein sequence ID" value="MBA0599556.1"/>
    <property type="molecule type" value="Genomic_DNA"/>
</dbReference>
<dbReference type="GO" id="GO:0010274">
    <property type="term" value="P:hydrotropism"/>
    <property type="evidence" value="ECO:0007669"/>
    <property type="project" value="InterPro"/>
</dbReference>
<dbReference type="Pfam" id="PF04759">
    <property type="entry name" value="DUF617"/>
    <property type="match status" value="1"/>
</dbReference>
<organism evidence="1 3">
    <name type="scientific">Gossypium raimondii</name>
    <name type="common">Peruvian cotton</name>
    <name type="synonym">Gossypium klotzschianum subsp. raimondii</name>
    <dbReference type="NCBI Taxonomy" id="29730"/>
    <lineage>
        <taxon>Eukaryota</taxon>
        <taxon>Viridiplantae</taxon>
        <taxon>Streptophyta</taxon>
        <taxon>Embryophyta</taxon>
        <taxon>Tracheophyta</taxon>
        <taxon>Spermatophyta</taxon>
        <taxon>Magnoliopsida</taxon>
        <taxon>eudicotyledons</taxon>
        <taxon>Gunneridae</taxon>
        <taxon>Pentapetalae</taxon>
        <taxon>rosids</taxon>
        <taxon>malvids</taxon>
        <taxon>Malvales</taxon>
        <taxon>Malvaceae</taxon>
        <taxon>Malvoideae</taxon>
        <taxon>Gossypium</taxon>
    </lineage>
</organism>
<dbReference type="Proteomes" id="UP000593578">
    <property type="component" value="Unassembled WGS sequence"/>
</dbReference>
<dbReference type="Gramene" id="KJB71214">
    <property type="protein sequence ID" value="KJB71214"/>
    <property type="gene ID" value="B456_011G110700"/>
</dbReference>
<keyword evidence="3" id="KW-1185">Reference proteome</keyword>
<dbReference type="OMA" id="RDDDIMY"/>
<dbReference type="STRING" id="29730.A0A0D2URE6"/>
<reference evidence="2" key="3">
    <citation type="submission" date="2020-04" db="EMBL/GenBank/DDBJ databases">
        <authorList>
            <person name="Grover C.E."/>
            <person name="Arick M.A. II"/>
            <person name="Thrash A."/>
            <person name="Conover J.L."/>
            <person name="Sanders W.S."/>
            <person name="Peterson D.G."/>
            <person name="Scheffler J.A."/>
            <person name="Scheffler B.E."/>
            <person name="Wendel J.F."/>
        </authorList>
    </citation>
    <scope>NUCLEOTIDE SEQUENCE</scope>
    <source>
        <strain evidence="2">8</strain>
        <tissue evidence="2">Leaf</tissue>
    </source>
</reference>
<dbReference type="PANTHER" id="PTHR31276:SF10">
    <property type="entry name" value="PROTEIN MIZU-KUSSEI 1-LIKE"/>
    <property type="match status" value="1"/>
</dbReference>
<evidence type="ECO:0000313" key="4">
    <source>
        <dbReference type="Proteomes" id="UP000593578"/>
    </source>
</evidence>
<dbReference type="InterPro" id="IPR006460">
    <property type="entry name" value="MIZ1-like_pln"/>
</dbReference>
<gene>
    <name evidence="1" type="ORF">B456_011G110700</name>
    <name evidence="2" type="ORF">Gorai_005768</name>
</gene>
<dbReference type="OrthoDB" id="1897868at2759"/>